<name>A0ABU7ESQ6_9TELE</name>
<dbReference type="Proteomes" id="UP001352852">
    <property type="component" value="Unassembled WGS sequence"/>
</dbReference>
<keyword evidence="2" id="KW-1185">Reference proteome</keyword>
<accession>A0ABU7ESQ6</accession>
<organism evidence="1 2">
    <name type="scientific">Characodon lateralis</name>
    <dbReference type="NCBI Taxonomy" id="208331"/>
    <lineage>
        <taxon>Eukaryota</taxon>
        <taxon>Metazoa</taxon>
        <taxon>Chordata</taxon>
        <taxon>Craniata</taxon>
        <taxon>Vertebrata</taxon>
        <taxon>Euteleostomi</taxon>
        <taxon>Actinopterygii</taxon>
        <taxon>Neopterygii</taxon>
        <taxon>Teleostei</taxon>
        <taxon>Neoteleostei</taxon>
        <taxon>Acanthomorphata</taxon>
        <taxon>Ovalentaria</taxon>
        <taxon>Atherinomorphae</taxon>
        <taxon>Cyprinodontiformes</taxon>
        <taxon>Goodeidae</taxon>
        <taxon>Characodon</taxon>
    </lineage>
</organism>
<protein>
    <submittedName>
        <fullName evidence="1">Uncharacterized protein</fullName>
    </submittedName>
</protein>
<evidence type="ECO:0000313" key="2">
    <source>
        <dbReference type="Proteomes" id="UP001352852"/>
    </source>
</evidence>
<evidence type="ECO:0000313" key="1">
    <source>
        <dbReference type="EMBL" id="MED6289831.1"/>
    </source>
</evidence>
<sequence length="102" mass="11383">MLDAPPKPFVIATGSGSSQGCPDRGLFGFTLRVIFNKKTQSCNSFVTPSLKKPKEKFHDCHFFDTPHPPPPPTHITHLCELYSTRLCKNINPLVYAAIPFLQ</sequence>
<gene>
    <name evidence="1" type="ORF">CHARACLAT_006936</name>
</gene>
<comment type="caution">
    <text evidence="1">The sequence shown here is derived from an EMBL/GenBank/DDBJ whole genome shotgun (WGS) entry which is preliminary data.</text>
</comment>
<proteinExistence type="predicted"/>
<dbReference type="EMBL" id="JAHUTJ010065947">
    <property type="protein sequence ID" value="MED6289831.1"/>
    <property type="molecule type" value="Genomic_DNA"/>
</dbReference>
<reference evidence="1 2" key="1">
    <citation type="submission" date="2021-06" db="EMBL/GenBank/DDBJ databases">
        <authorList>
            <person name="Palmer J.M."/>
        </authorList>
    </citation>
    <scope>NUCLEOTIDE SEQUENCE [LARGE SCALE GENOMIC DNA]</scope>
    <source>
        <strain evidence="1 2">CL_MEX2019</strain>
        <tissue evidence="1">Muscle</tissue>
    </source>
</reference>
<dbReference type="PROSITE" id="PS51257">
    <property type="entry name" value="PROKAR_LIPOPROTEIN"/>
    <property type="match status" value="1"/>
</dbReference>